<organism evidence="2 3">
    <name type="scientific">Svornostia abyssi</name>
    <dbReference type="NCBI Taxonomy" id="2898438"/>
    <lineage>
        <taxon>Bacteria</taxon>
        <taxon>Bacillati</taxon>
        <taxon>Actinomycetota</taxon>
        <taxon>Thermoleophilia</taxon>
        <taxon>Solirubrobacterales</taxon>
        <taxon>Baekduiaceae</taxon>
        <taxon>Svornostia</taxon>
    </lineage>
</organism>
<keyword evidence="3" id="KW-1185">Reference proteome</keyword>
<name>A0ABY5PLZ3_9ACTN</name>
<evidence type="ECO:0000313" key="2">
    <source>
        <dbReference type="EMBL" id="UUY05718.1"/>
    </source>
</evidence>
<protein>
    <submittedName>
        <fullName evidence="2">Amidohydrolase</fullName>
    </submittedName>
</protein>
<evidence type="ECO:0000313" key="3">
    <source>
        <dbReference type="Proteomes" id="UP001058860"/>
    </source>
</evidence>
<gene>
    <name evidence="2" type="ORF">LRS13_09415</name>
</gene>
<evidence type="ECO:0000259" key="1">
    <source>
        <dbReference type="Pfam" id="PF04909"/>
    </source>
</evidence>
<dbReference type="Pfam" id="PF04909">
    <property type="entry name" value="Amidohydro_2"/>
    <property type="match status" value="1"/>
</dbReference>
<dbReference type="InterPro" id="IPR006680">
    <property type="entry name" value="Amidohydro-rel"/>
</dbReference>
<proteinExistence type="predicted"/>
<dbReference type="SUPFAM" id="SSF51556">
    <property type="entry name" value="Metallo-dependent hydrolases"/>
    <property type="match status" value="1"/>
</dbReference>
<accession>A0ABY5PLZ3</accession>
<dbReference type="EMBL" id="CP088295">
    <property type="protein sequence ID" value="UUY05718.1"/>
    <property type="molecule type" value="Genomic_DNA"/>
</dbReference>
<reference evidence="3" key="1">
    <citation type="submission" date="2021-11" db="EMBL/GenBank/DDBJ databases">
        <title>Cultivation dependent microbiological survey of springs from the worlds oldest radium mine currently devoted to the extraction of radon-saturated water.</title>
        <authorList>
            <person name="Kapinusova G."/>
            <person name="Smrhova T."/>
            <person name="Strejcek M."/>
            <person name="Suman J."/>
            <person name="Jani K."/>
            <person name="Pajer P."/>
            <person name="Uhlik O."/>
        </authorList>
    </citation>
    <scope>NUCLEOTIDE SEQUENCE [LARGE SCALE GENOMIC DNA]</scope>
    <source>
        <strain evidence="3">J379</strain>
    </source>
</reference>
<dbReference type="RefSeq" id="WP_353866163.1">
    <property type="nucleotide sequence ID" value="NZ_CP088295.1"/>
</dbReference>
<feature type="domain" description="Amidohydrolase-related" evidence="1">
    <location>
        <begin position="94"/>
        <end position="344"/>
    </location>
</feature>
<dbReference type="InterPro" id="IPR032466">
    <property type="entry name" value="Metal_Hydrolase"/>
</dbReference>
<dbReference type="Gene3D" id="3.20.20.140">
    <property type="entry name" value="Metal-dependent hydrolases"/>
    <property type="match status" value="1"/>
</dbReference>
<dbReference type="Proteomes" id="UP001058860">
    <property type="component" value="Chromosome"/>
</dbReference>
<sequence length="348" mass="39325">MPVPDEIPFAEYRSAVETPTQAELEIAQDFATWLPDVVVDAHVHNALPEHVIQMTPRSLGHMASSFPWSSVEDSRRLHRQLFPDTEVRCLRFAKAHPGYDHRAINEWLRQEIVGSQDRFALFGLQDDPEWTANELVRLRPAALKMYYMITEPPGTTIEESFPPLVLQTCAELGTPIILHLPRPITESISELERVVDRYAGLIVVLAHLGVPLYSRPGLAEAYERVRALPNVHMDTACMEHADVVSMAGEIVGWERVMYGSDDPISLLRAAPYVHPTKGPRVVPVDLMHWTDEEEYAAFGHLGKDAVLNHWQQLEAIAEALRGRSEEQRIKQAVMCDNATALFRFSLQT</sequence>